<name>A0A1N6V2J5_AQUAC</name>
<dbReference type="RefSeq" id="WP_076427736.1">
    <property type="nucleotide sequence ID" value="NZ_FTMP01000007.1"/>
</dbReference>
<feature type="domain" description="ChrR-like cupin" evidence="1">
    <location>
        <begin position="117"/>
        <end position="217"/>
    </location>
</feature>
<feature type="domain" description="ChrR-like cupin" evidence="1">
    <location>
        <begin position="11"/>
        <end position="111"/>
    </location>
</feature>
<dbReference type="CDD" id="cd20303">
    <property type="entry name" value="cupin_ChrR_1"/>
    <property type="match status" value="2"/>
</dbReference>
<protein>
    <submittedName>
        <fullName evidence="2">Anti-ECFsigma factor, ChrR</fullName>
    </submittedName>
</protein>
<gene>
    <name evidence="2" type="ORF">SAMN05878282_10781</name>
</gene>
<proteinExistence type="predicted"/>
<evidence type="ECO:0000313" key="2">
    <source>
        <dbReference type="EMBL" id="SIQ72008.1"/>
    </source>
</evidence>
<dbReference type="Proteomes" id="UP000185841">
    <property type="component" value="Unassembled WGS sequence"/>
</dbReference>
<organism evidence="2 3">
    <name type="scientific">Aquipseudomonas alcaligenes</name>
    <name type="common">Pseudomonas alcaligenes</name>
    <dbReference type="NCBI Taxonomy" id="43263"/>
    <lineage>
        <taxon>Bacteria</taxon>
        <taxon>Pseudomonadati</taxon>
        <taxon>Pseudomonadota</taxon>
        <taxon>Gammaproteobacteria</taxon>
        <taxon>Pseudomonadales</taxon>
        <taxon>Pseudomonadaceae</taxon>
        <taxon>Aquipseudomonas</taxon>
    </lineage>
</organism>
<dbReference type="InterPro" id="IPR014710">
    <property type="entry name" value="RmlC-like_jellyroll"/>
</dbReference>
<sequence length="218" mass="23817">MRLNADFALPVVIRPGDAPWVASPLAGVERQMLDRIGEELARATSIVRYAPGSHFSAHGHPGGEEFLVLDGVFSDERGDYPAGTYVRNPIGSRHAPFSREGCTIFVKLMQFDPADRAEVVIDSHRAEWTPGALPGQRELALHAFAGEQVRLLRWAPGTVQAPHEYPGGAEFLVLEGSLQDERGVYPAGSWLRCPAQFSHHPGSNEGCLFWCKTGHLAP</sequence>
<evidence type="ECO:0000313" key="3">
    <source>
        <dbReference type="Proteomes" id="UP000185841"/>
    </source>
</evidence>
<dbReference type="Gene3D" id="2.60.120.10">
    <property type="entry name" value="Jelly Rolls"/>
    <property type="match status" value="1"/>
</dbReference>
<dbReference type="EMBL" id="FTMP01000007">
    <property type="protein sequence ID" value="SIQ72008.1"/>
    <property type="molecule type" value="Genomic_DNA"/>
</dbReference>
<dbReference type="Pfam" id="PF12973">
    <property type="entry name" value="Cupin_7"/>
    <property type="match status" value="2"/>
</dbReference>
<dbReference type="SUPFAM" id="SSF51182">
    <property type="entry name" value="RmlC-like cupins"/>
    <property type="match status" value="2"/>
</dbReference>
<reference evidence="2 3" key="1">
    <citation type="submission" date="2017-01" db="EMBL/GenBank/DDBJ databases">
        <authorList>
            <person name="Mah S.A."/>
            <person name="Swanson W.J."/>
            <person name="Moy G.W."/>
            <person name="Vacquier V.D."/>
        </authorList>
    </citation>
    <scope>NUCLEOTIDE SEQUENCE [LARGE SCALE GENOMIC DNA]</scope>
    <source>
        <strain evidence="2 3">RU36E</strain>
    </source>
</reference>
<dbReference type="InterPro" id="IPR025979">
    <property type="entry name" value="ChrR-like_cupin_dom"/>
</dbReference>
<evidence type="ECO:0000259" key="1">
    <source>
        <dbReference type="Pfam" id="PF12973"/>
    </source>
</evidence>
<accession>A0A1N6V2J5</accession>
<dbReference type="AlphaFoldDB" id="A0A1N6V2J5"/>
<dbReference type="InterPro" id="IPR011051">
    <property type="entry name" value="RmlC_Cupin_sf"/>
</dbReference>